<dbReference type="SMART" id="SM00216">
    <property type="entry name" value="VWD"/>
    <property type="match status" value="1"/>
</dbReference>
<comment type="caution">
    <text evidence="8">The sequence shown here is derived from an EMBL/GenBank/DDBJ whole genome shotgun (WGS) entry which is preliminary data.</text>
</comment>
<evidence type="ECO:0000313" key="9">
    <source>
        <dbReference type="Proteomes" id="UP001431783"/>
    </source>
</evidence>
<evidence type="ECO:0000256" key="1">
    <source>
        <dbReference type="ARBA" id="ARBA00022729"/>
    </source>
</evidence>
<evidence type="ECO:0008006" key="10">
    <source>
        <dbReference type="Google" id="ProtNLM"/>
    </source>
</evidence>
<feature type="domain" description="Vitellogenin" evidence="6">
    <location>
        <begin position="1"/>
        <end position="556"/>
    </location>
</feature>
<dbReference type="InterPro" id="IPR050733">
    <property type="entry name" value="Vitellogenin/Apolipophorin"/>
</dbReference>
<dbReference type="InterPro" id="IPR001747">
    <property type="entry name" value="Vitellogenin_N"/>
</dbReference>
<dbReference type="SUPFAM" id="SSF48431">
    <property type="entry name" value="Lipovitellin-phosvitin complex, superhelical domain"/>
    <property type="match status" value="1"/>
</dbReference>
<dbReference type="InterPro" id="IPR015255">
    <property type="entry name" value="Vitellinogen_open_b-sht"/>
</dbReference>
<dbReference type="SMART" id="SM01169">
    <property type="entry name" value="DUF1943"/>
    <property type="match status" value="1"/>
</dbReference>
<accession>A0AAW1V4I4</accession>
<feature type="domain" description="VWFD" evidence="7">
    <location>
        <begin position="1209"/>
        <end position="1413"/>
    </location>
</feature>
<reference evidence="8 9" key="1">
    <citation type="submission" date="2023-03" db="EMBL/GenBank/DDBJ databases">
        <title>Genome insight into feeding habits of ladybird beetles.</title>
        <authorList>
            <person name="Li H.-S."/>
            <person name="Huang Y.-H."/>
            <person name="Pang H."/>
        </authorList>
    </citation>
    <scope>NUCLEOTIDE SEQUENCE [LARGE SCALE GENOMIC DNA]</scope>
    <source>
        <strain evidence="8">SYSU_2023b</strain>
        <tissue evidence="8">Whole body</tissue>
    </source>
</reference>
<keyword evidence="2" id="KW-0758">Storage protein</keyword>
<proteinExistence type="predicted"/>
<dbReference type="FunFam" id="1.25.10.20:FF:000003">
    <property type="entry name" value="Vitellogenin C"/>
    <property type="match status" value="1"/>
</dbReference>
<protein>
    <recommendedName>
        <fullName evidence="10">Vitellogenin</fullName>
    </recommendedName>
</protein>
<dbReference type="PROSITE" id="PS51233">
    <property type="entry name" value="VWFD"/>
    <property type="match status" value="1"/>
</dbReference>
<evidence type="ECO:0000256" key="5">
    <source>
        <dbReference type="PROSITE-ProRule" id="PRU00557"/>
    </source>
</evidence>
<dbReference type="PROSITE" id="PS51211">
    <property type="entry name" value="VITELLOGENIN"/>
    <property type="match status" value="1"/>
</dbReference>
<evidence type="ECO:0000313" key="8">
    <source>
        <dbReference type="EMBL" id="KAK9890164.1"/>
    </source>
</evidence>
<dbReference type="Pfam" id="PF01347">
    <property type="entry name" value="Vitellogenin_N"/>
    <property type="match status" value="1"/>
</dbReference>
<evidence type="ECO:0000256" key="2">
    <source>
        <dbReference type="ARBA" id="ARBA00022761"/>
    </source>
</evidence>
<dbReference type="InterPro" id="IPR011030">
    <property type="entry name" value="Lipovitellin_superhlx_dom"/>
</dbReference>
<keyword evidence="1" id="KW-0732">Signal</keyword>
<dbReference type="PANTHER" id="PTHR23345">
    <property type="entry name" value="VITELLOGENIN-RELATED"/>
    <property type="match status" value="1"/>
</dbReference>
<dbReference type="EMBL" id="JARQZJ010000124">
    <property type="protein sequence ID" value="KAK9890164.1"/>
    <property type="molecule type" value="Genomic_DNA"/>
</dbReference>
<dbReference type="Gene3D" id="2.20.80.10">
    <property type="entry name" value="Lipovitellin-phosvitin complex, chain A, domain 4"/>
    <property type="match status" value="1"/>
</dbReference>
<dbReference type="GO" id="GO:0005319">
    <property type="term" value="F:lipid transporter activity"/>
    <property type="evidence" value="ECO:0007669"/>
    <property type="project" value="InterPro"/>
</dbReference>
<evidence type="ECO:0000259" key="6">
    <source>
        <dbReference type="PROSITE" id="PS51211"/>
    </source>
</evidence>
<dbReference type="InterPro" id="IPR015819">
    <property type="entry name" value="Lipid_transp_b-sht_shell"/>
</dbReference>
<dbReference type="Proteomes" id="UP001431783">
    <property type="component" value="Unassembled WGS sequence"/>
</dbReference>
<gene>
    <name evidence="8" type="ORF">WA026_008969</name>
</gene>
<dbReference type="SMART" id="SM00638">
    <property type="entry name" value="LPD_N"/>
    <property type="match status" value="1"/>
</dbReference>
<evidence type="ECO:0000256" key="3">
    <source>
        <dbReference type="ARBA" id="ARBA00023157"/>
    </source>
</evidence>
<organism evidence="8 9">
    <name type="scientific">Henosepilachna vigintioctopunctata</name>
    <dbReference type="NCBI Taxonomy" id="420089"/>
    <lineage>
        <taxon>Eukaryota</taxon>
        <taxon>Metazoa</taxon>
        <taxon>Ecdysozoa</taxon>
        <taxon>Arthropoda</taxon>
        <taxon>Hexapoda</taxon>
        <taxon>Insecta</taxon>
        <taxon>Pterygota</taxon>
        <taxon>Neoptera</taxon>
        <taxon>Endopterygota</taxon>
        <taxon>Coleoptera</taxon>
        <taxon>Polyphaga</taxon>
        <taxon>Cucujiformia</taxon>
        <taxon>Coccinelloidea</taxon>
        <taxon>Coccinellidae</taxon>
        <taxon>Epilachninae</taxon>
        <taxon>Epilachnini</taxon>
        <taxon>Henosepilachna</taxon>
    </lineage>
</organism>
<keyword evidence="4" id="KW-0325">Glycoprotein</keyword>
<dbReference type="InterPro" id="IPR001846">
    <property type="entry name" value="VWF_type-D"/>
</dbReference>
<sequence length="1535" mass="175341">MGRAVITGTLQRYTIQYSETSNQIVLSLNKDGEQTGSVNSMVRVQLTNADRQGSRLPELLSPVSLGSLVYAYGKHGSVSNKVSQGKIFQQSLYHRNGESQEENSNYLGNRQPPSLSQHFKHLYSGSEESMESEEDWTASKSKLSDAPWIPLLPYYIGYYGMPIKKAQNIQIVEKVYTIIKKISAELSSPQSIPKEHTLAKYVLLTSLLRTMDEQELKQVVERIFAQDTETRDYYAWVVLRDCLAETGTGPALLIIKDLIESKKLYGNEASTVIVTIEKAIRQPSGEYMKTCYEMMKKQLSVQEEDQFMLNETMLFSFTHLVHKVYVNTNFSHREYPTHTFGKFYTKEGEAFVKEEVVPYLSKQLHEAIIKGESRKILAYITALGNTGHGDIVYVFEPYLEGKIQVSQFQRFMMVASLRYVAEVHPRLVQQVLYRIYQNVGERMETRILAVYLLVKSTNPSSEMLQRIAAYTNWEPNHAVCSAVISVIESASKLEGLEFAELKSSAESAKTLLTRRNFGIQDSMAILVNYASLNWGSYYAHDIKSVVSEESGLPTSFLYSFESNSNGLNYRFFSLDSFVSDIRSVFHIFLHQTEWYQQQKVKQESSQQSEKSSWSSHKIASMLNLKTEELEQLEGFVKLHLVKFEKYFIFNNHTIENLPQWVDKLEGELKNGKQMNYTKLMNNYEYALSLPTELGLPFLCTHDLPVYLHIGGNFKGTAEPKLSSGNKLVIPDNIEFGGMFKAVLSFKKRIQIGLVTPFNHHQYLAGYDQNMQLYLPLKTMININMKQKNVELKVESLDYQKEIKILHKSSWPYVSKHNILKLEAVASGPYTQVIRKEIQHQLDQTFGDESVGVPFRVRYESDGRYSSIESLMRGKIFDSTVHYEKTDVEYLYGKSHNKEVKVGLKYVVQQPEGETTEYSRKGVWERMVNLPEEDEQRVNELSKQASVGIPGAYVQVYDSKVEFSGQQNVQFIASLAYGRSYLRSKARILGYVKKQSQISASKPFEAALSVNYNMSRLSSLDLKHVMNSNITSFIDIDAAFGEKLPSKNEAQISVVLKRSNSRKEYLMEQSYYSTCQHEMKQGNKHLLACANITQLAGLLDHVKVNFTYSSMDSHYLKSFVNYFNRYSPYYKFKVDNNRDPNHKEGVIIGNIRFQPDLKRVSVSAACKTIYASIKNIYIDEWTRPLVVAHPVFDVIDRVEGKLYGFQTYRPMCSMDKSQAYSFDGAEYPLKLSNYWTVILQYVPHRSWEQSKSSVEEQLKHELDNYVVLARQSSENPDSRELKIVVSTPRTDGRVVEVELKPVSSGSYPQVFVDGQEVSVVSEDKAYETHQGQIGVVGLPAGEVYVRVSDSFYIIYDGRRFKITPLSFKLRNAIRGLCGLFDGRKNDDFVTPNNCIVREPREFIASYTVMQNGEQNITSLKSSVQNGHCIYKKVPLYGDYISEAVHRNQTHSCSKYQTRYVVENDQICFTIRPQSACKIGCRQHGNISKSVDVHCVVNTNIASLWKSQIDKGASPDFSKKPVTKVVNIELPESCISM</sequence>
<dbReference type="PANTHER" id="PTHR23345:SF15">
    <property type="entry name" value="VITELLOGENIN 1-RELATED"/>
    <property type="match status" value="1"/>
</dbReference>
<evidence type="ECO:0000259" key="7">
    <source>
        <dbReference type="PROSITE" id="PS51233"/>
    </source>
</evidence>
<evidence type="ECO:0000256" key="4">
    <source>
        <dbReference type="ARBA" id="ARBA00023180"/>
    </source>
</evidence>
<dbReference type="SUPFAM" id="SSF56968">
    <property type="entry name" value="Lipovitellin-phosvitin complex, beta-sheet shell regions"/>
    <property type="match status" value="1"/>
</dbReference>
<dbReference type="GO" id="GO:0045735">
    <property type="term" value="F:nutrient reservoir activity"/>
    <property type="evidence" value="ECO:0007669"/>
    <property type="project" value="UniProtKB-KW"/>
</dbReference>
<keyword evidence="9" id="KW-1185">Reference proteome</keyword>
<name>A0AAW1V4I4_9CUCU</name>
<dbReference type="Gene3D" id="1.25.10.20">
    <property type="entry name" value="Vitellinogen, superhelical"/>
    <property type="match status" value="1"/>
</dbReference>
<dbReference type="Pfam" id="PF09172">
    <property type="entry name" value="Vit_open_b-sht"/>
    <property type="match status" value="1"/>
</dbReference>
<dbReference type="Pfam" id="PF00094">
    <property type="entry name" value="VWD"/>
    <property type="match status" value="1"/>
</dbReference>
<keyword evidence="3" id="KW-1015">Disulfide bond</keyword>
<comment type="caution">
    <text evidence="5">Lacks conserved residue(s) required for the propagation of feature annotation.</text>
</comment>